<accession>A0A226D208</accession>
<sequence>MVGLKNHPRDHHHHPCTPRSLSLCLLFFLSEFNLSDFCHISLSSHYVRRRRRRRKVGQGVEVVGSLKEAHYIFMYSLIYISQCTMLSNAFKSSYMSQKLLQIGSAAKLRDFVVHFSNHGSTTSRERGNQSESFTPCEKGGVWLLVGAGNSRWLGLYLLEHKAKNKRQASRMTKGRGGKSLWFFQEERDEDKKNKEKGGESGRKSAESKPN</sequence>
<feature type="compositionally biased region" description="Basic and acidic residues" evidence="1">
    <location>
        <begin position="189"/>
        <end position="210"/>
    </location>
</feature>
<organism evidence="2 3">
    <name type="scientific">Folsomia candida</name>
    <name type="common">Springtail</name>
    <dbReference type="NCBI Taxonomy" id="158441"/>
    <lineage>
        <taxon>Eukaryota</taxon>
        <taxon>Metazoa</taxon>
        <taxon>Ecdysozoa</taxon>
        <taxon>Arthropoda</taxon>
        <taxon>Hexapoda</taxon>
        <taxon>Collembola</taxon>
        <taxon>Entomobryomorpha</taxon>
        <taxon>Isotomoidea</taxon>
        <taxon>Isotomidae</taxon>
        <taxon>Proisotominae</taxon>
        <taxon>Folsomia</taxon>
    </lineage>
</organism>
<feature type="compositionally biased region" description="Basic residues" evidence="1">
    <location>
        <begin position="166"/>
        <end position="176"/>
    </location>
</feature>
<reference evidence="2 3" key="1">
    <citation type="submission" date="2015-12" db="EMBL/GenBank/DDBJ databases">
        <title>The genome of Folsomia candida.</title>
        <authorList>
            <person name="Faddeeva A."/>
            <person name="Derks M.F."/>
            <person name="Anvar Y."/>
            <person name="Smit S."/>
            <person name="Van Straalen N."/>
            <person name="Roelofs D."/>
        </authorList>
    </citation>
    <scope>NUCLEOTIDE SEQUENCE [LARGE SCALE GENOMIC DNA]</scope>
    <source>
        <strain evidence="2 3">VU population</strain>
        <tissue evidence="2">Whole body</tissue>
    </source>
</reference>
<comment type="caution">
    <text evidence="2">The sequence shown here is derived from an EMBL/GenBank/DDBJ whole genome shotgun (WGS) entry which is preliminary data.</text>
</comment>
<protein>
    <submittedName>
        <fullName evidence="2">Uncharacterized protein</fullName>
    </submittedName>
</protein>
<evidence type="ECO:0000313" key="2">
    <source>
        <dbReference type="EMBL" id="OXA38904.1"/>
    </source>
</evidence>
<dbReference type="Proteomes" id="UP000198287">
    <property type="component" value="Unassembled WGS sequence"/>
</dbReference>
<evidence type="ECO:0000256" key="1">
    <source>
        <dbReference type="SAM" id="MobiDB-lite"/>
    </source>
</evidence>
<keyword evidence="3" id="KW-1185">Reference proteome</keyword>
<evidence type="ECO:0000313" key="3">
    <source>
        <dbReference type="Proteomes" id="UP000198287"/>
    </source>
</evidence>
<name>A0A226D208_FOLCA</name>
<feature type="region of interest" description="Disordered" evidence="1">
    <location>
        <begin position="166"/>
        <end position="210"/>
    </location>
</feature>
<proteinExistence type="predicted"/>
<dbReference type="AlphaFoldDB" id="A0A226D208"/>
<gene>
    <name evidence="2" type="ORF">Fcan01_26276</name>
</gene>
<dbReference type="EMBL" id="LNIX01000042">
    <property type="protein sequence ID" value="OXA38904.1"/>
    <property type="molecule type" value="Genomic_DNA"/>
</dbReference>